<feature type="chain" id="PRO_5003336085" evidence="1">
    <location>
        <begin position="31"/>
        <end position="492"/>
    </location>
</feature>
<feature type="domain" description="Peptidase M28" evidence="3">
    <location>
        <begin position="250"/>
        <end position="469"/>
    </location>
</feature>
<evidence type="ECO:0000313" key="5">
    <source>
        <dbReference type="Proteomes" id="UP000009236"/>
    </source>
</evidence>
<dbReference type="InterPro" id="IPR007484">
    <property type="entry name" value="Peptidase_M28"/>
</dbReference>
<evidence type="ECO:0000313" key="4">
    <source>
        <dbReference type="EMBL" id="AEG45618.1"/>
    </source>
</evidence>
<evidence type="ECO:0000256" key="1">
    <source>
        <dbReference type="SAM" id="SignalP"/>
    </source>
</evidence>
<dbReference type="eggNOG" id="COG2234">
    <property type="taxonomic scope" value="Bacteria"/>
</dbReference>
<dbReference type="RefSeq" id="WP_013840008.1">
    <property type="nucleotide sequence ID" value="NC_015588.1"/>
</dbReference>
<accession>F6FW74</accession>
<dbReference type="Gene3D" id="3.40.630.10">
    <property type="entry name" value="Zn peptidases"/>
    <property type="match status" value="1"/>
</dbReference>
<dbReference type="AlphaFoldDB" id="F6FW74"/>
<dbReference type="InterPro" id="IPR046450">
    <property type="entry name" value="PA_dom_sf"/>
</dbReference>
<dbReference type="EC" id="3.4.11.15" evidence="4"/>
<dbReference type="SUPFAM" id="SSF53187">
    <property type="entry name" value="Zn-dependent exopeptidases"/>
    <property type="match status" value="1"/>
</dbReference>
<dbReference type="KEGG" id="iva:Isova_2934"/>
<evidence type="ECO:0000259" key="2">
    <source>
        <dbReference type="Pfam" id="PF02225"/>
    </source>
</evidence>
<proteinExistence type="predicted"/>
<dbReference type="GO" id="GO:0006508">
    <property type="term" value="P:proteolysis"/>
    <property type="evidence" value="ECO:0007669"/>
    <property type="project" value="InterPro"/>
</dbReference>
<keyword evidence="4" id="KW-0031">Aminopeptidase</keyword>
<reference evidence="4 5" key="1">
    <citation type="submission" date="2011-05" db="EMBL/GenBank/DDBJ databases">
        <title>Complete sequence of Isoptericola variabilis 225.</title>
        <authorList>
            <consortium name="US DOE Joint Genome Institute"/>
            <person name="Lucas S."/>
            <person name="Han J."/>
            <person name="Lapidus A."/>
            <person name="Cheng J.-F."/>
            <person name="Goodwin L."/>
            <person name="Pitluck S."/>
            <person name="Peters L."/>
            <person name="Mikhailova N."/>
            <person name="Zeytun A."/>
            <person name="Han C."/>
            <person name="Tapia R."/>
            <person name="Land M."/>
            <person name="Hauser L."/>
            <person name="Kyrpides N."/>
            <person name="Ivanova N."/>
            <person name="Pagani I."/>
            <person name="Siebers A."/>
            <person name="Allgaier M."/>
            <person name="Thelen M."/>
            <person name="Hugenholtz P."/>
            <person name="Gladden J."/>
            <person name="Woyke T."/>
        </authorList>
    </citation>
    <scope>NUCLEOTIDE SEQUENCE [LARGE SCALE GENOMIC DNA]</scope>
    <source>
        <strain evidence="5">225</strain>
    </source>
</reference>
<feature type="signal peptide" evidence="1">
    <location>
        <begin position="1"/>
        <end position="30"/>
    </location>
</feature>
<protein>
    <submittedName>
        <fullName evidence="4">Aminopeptidase Y</fullName>
        <ecNumber evidence="4">3.4.11.15</ecNumber>
    </submittedName>
</protein>
<dbReference type="Proteomes" id="UP000009236">
    <property type="component" value="Chromosome"/>
</dbReference>
<keyword evidence="5" id="KW-1185">Reference proteome</keyword>
<dbReference type="InterPro" id="IPR045175">
    <property type="entry name" value="M28_fam"/>
</dbReference>
<sequence length="492" mass="50945">MRRQLAGSTVASAALAGLVLAGALAPSATAAPPEMPGKDLSKHVTGERVFKHLEAFQAIADAHGGNRAMGTSGYEASAEYVESVLRKSGYTPERQYFTFEQDVVDALALTAAGIEVPGPLYPAEFSPQTPQGGVTGPIVQPSDAMKHGCTAADWAGVDATGGVALVSRGSCAFSVKVLTASAAGAEAVIIYNNVSGPLNPTLGAEDPAYVPAVGISLEAGQAILAALADGGDPVATYDYQSHVEEFESFNVLASTRTGDPDNVVMLGAHLDSVEDGPGINDNGTGSAAILETAVQLARSGPLNNQVRFAWWGAEELGLIGSTHYVNDLVANDPEELDRIATYLNFDMVGSPNYTIGVYDANESTYDAPVPVPAGSVETEAVFTDYFDSIGQPWVDSEFSGRSDYQAFINNGIPASGLFTGADGIKTEEEAAIFGGTAGIRLDPNYHTPADDITNVDKTALDIMSRAIGHAAQKLAWSTEAINGVVPGGPGNS</sequence>
<dbReference type="GO" id="GO:0004177">
    <property type="term" value="F:aminopeptidase activity"/>
    <property type="evidence" value="ECO:0007669"/>
    <property type="project" value="UniProtKB-KW"/>
</dbReference>
<dbReference type="SUPFAM" id="SSF52025">
    <property type="entry name" value="PA domain"/>
    <property type="match status" value="1"/>
</dbReference>
<dbReference type="HOGENOM" id="CLU_024336_0_2_11"/>
<dbReference type="PANTHER" id="PTHR12147">
    <property type="entry name" value="METALLOPEPTIDASE M28 FAMILY MEMBER"/>
    <property type="match status" value="1"/>
</dbReference>
<keyword evidence="1" id="KW-0732">Signal</keyword>
<dbReference type="STRING" id="743718.Isova_2934"/>
<gene>
    <name evidence="4" type="ordered locus">Isova_2934</name>
</gene>
<dbReference type="InterPro" id="IPR003137">
    <property type="entry name" value="PA_domain"/>
</dbReference>
<feature type="domain" description="PA" evidence="2">
    <location>
        <begin position="134"/>
        <end position="223"/>
    </location>
</feature>
<name>F6FW74_ISOV2</name>
<keyword evidence="4" id="KW-0378">Hydrolase</keyword>
<dbReference type="Pfam" id="PF02225">
    <property type="entry name" value="PA"/>
    <property type="match status" value="1"/>
</dbReference>
<dbReference type="EMBL" id="CP002810">
    <property type="protein sequence ID" value="AEG45618.1"/>
    <property type="molecule type" value="Genomic_DNA"/>
</dbReference>
<evidence type="ECO:0000259" key="3">
    <source>
        <dbReference type="Pfam" id="PF04389"/>
    </source>
</evidence>
<dbReference type="PANTHER" id="PTHR12147:SF26">
    <property type="entry name" value="PEPTIDASE M28 DOMAIN-CONTAINING PROTEIN"/>
    <property type="match status" value="1"/>
</dbReference>
<dbReference type="GO" id="GO:0008235">
    <property type="term" value="F:metalloexopeptidase activity"/>
    <property type="evidence" value="ECO:0007669"/>
    <property type="project" value="InterPro"/>
</dbReference>
<dbReference type="Gene3D" id="3.50.30.30">
    <property type="match status" value="1"/>
</dbReference>
<keyword evidence="4" id="KW-0645">Protease</keyword>
<dbReference type="Pfam" id="PF04389">
    <property type="entry name" value="Peptidase_M28"/>
    <property type="match status" value="1"/>
</dbReference>
<organism evidence="5">
    <name type="scientific">Isoptericola variabilis (strain 225)</name>
    <dbReference type="NCBI Taxonomy" id="743718"/>
    <lineage>
        <taxon>Bacteria</taxon>
        <taxon>Bacillati</taxon>
        <taxon>Actinomycetota</taxon>
        <taxon>Actinomycetes</taxon>
        <taxon>Micrococcales</taxon>
        <taxon>Promicromonosporaceae</taxon>
        <taxon>Isoptericola</taxon>
    </lineage>
</organism>